<dbReference type="InterPro" id="IPR025724">
    <property type="entry name" value="GAG-pre-integrase_dom"/>
</dbReference>
<keyword evidence="4" id="KW-1185">Reference proteome</keyword>
<dbReference type="SMART" id="SM00343">
    <property type="entry name" value="ZnF_C2HC"/>
    <property type="match status" value="1"/>
</dbReference>
<dbReference type="GeneID" id="140009933"/>
<accession>A0ABM4UYM0</accession>
<dbReference type="InterPro" id="IPR036875">
    <property type="entry name" value="Znf_CCHC_sf"/>
</dbReference>
<dbReference type="Pfam" id="PF22936">
    <property type="entry name" value="Pol_BBD"/>
    <property type="match status" value="1"/>
</dbReference>
<dbReference type="CDD" id="cd09272">
    <property type="entry name" value="RNase_HI_RT_Ty1"/>
    <property type="match status" value="1"/>
</dbReference>
<dbReference type="Pfam" id="PF00098">
    <property type="entry name" value="zf-CCHC"/>
    <property type="match status" value="1"/>
</dbReference>
<dbReference type="Gene3D" id="4.10.60.10">
    <property type="entry name" value="Zinc finger, CCHC-type"/>
    <property type="match status" value="1"/>
</dbReference>
<keyword evidence="1" id="KW-0863">Zinc-finger</keyword>
<dbReference type="Pfam" id="PF13976">
    <property type="entry name" value="gag_pre-integrs"/>
    <property type="match status" value="1"/>
</dbReference>
<dbReference type="PANTHER" id="PTHR47592">
    <property type="entry name" value="PBF68 PROTEIN"/>
    <property type="match status" value="1"/>
</dbReference>
<dbReference type="PROSITE" id="PS50158">
    <property type="entry name" value="ZF_CCHC"/>
    <property type="match status" value="1"/>
</dbReference>
<feature type="domain" description="CCHC-type" evidence="3">
    <location>
        <begin position="252"/>
        <end position="266"/>
    </location>
</feature>
<keyword evidence="1" id="KW-0862">Zinc</keyword>
<evidence type="ECO:0000256" key="2">
    <source>
        <dbReference type="SAM" id="MobiDB-lite"/>
    </source>
</evidence>
<organism evidence="4 5">
    <name type="scientific">Coffea arabica</name>
    <name type="common">Arabian coffee</name>
    <dbReference type="NCBI Taxonomy" id="13443"/>
    <lineage>
        <taxon>Eukaryota</taxon>
        <taxon>Viridiplantae</taxon>
        <taxon>Streptophyta</taxon>
        <taxon>Embryophyta</taxon>
        <taxon>Tracheophyta</taxon>
        <taxon>Spermatophyta</taxon>
        <taxon>Magnoliopsida</taxon>
        <taxon>eudicotyledons</taxon>
        <taxon>Gunneridae</taxon>
        <taxon>Pentapetalae</taxon>
        <taxon>asterids</taxon>
        <taxon>lamiids</taxon>
        <taxon>Gentianales</taxon>
        <taxon>Rubiaceae</taxon>
        <taxon>Ixoroideae</taxon>
        <taxon>Gardenieae complex</taxon>
        <taxon>Bertiereae - Coffeeae clade</taxon>
        <taxon>Coffeeae</taxon>
        <taxon>Coffea</taxon>
    </lineage>
</organism>
<reference evidence="5" key="1">
    <citation type="submission" date="2025-08" db="UniProtKB">
        <authorList>
            <consortium name="RefSeq"/>
        </authorList>
    </citation>
    <scope>IDENTIFICATION</scope>
    <source>
        <tissue evidence="5">Leaves</tissue>
    </source>
</reference>
<feature type="region of interest" description="Disordered" evidence="2">
    <location>
        <begin position="224"/>
        <end position="245"/>
    </location>
</feature>
<gene>
    <name evidence="5" type="primary">LOC140009933</name>
</gene>
<dbReference type="PANTHER" id="PTHR47592:SF31">
    <property type="entry name" value="ZINC FINGER, CCHC-TYPE-RELATED"/>
    <property type="match status" value="1"/>
</dbReference>
<dbReference type="InterPro" id="IPR054722">
    <property type="entry name" value="PolX-like_BBD"/>
</dbReference>
<protein>
    <recommendedName>
        <fullName evidence="3">CCHC-type domain-containing protein</fullName>
    </recommendedName>
</protein>
<name>A0ABM4UYM0_COFAR</name>
<sequence length="802" mass="91029">MESSSESAFKVMNQDFVKLDRFDGTNFSRWKDKMMFFLTALKIAYVLDPSLPEIPEPKDGDSDEVKAQHRKRAEDELLCRGHIMNTLSDRLYDLYTAVKSPKEIWNALEYKYNTMKQGADKFLIMQYFDFRIIENSSLMDQIHDLQVIVSKLHDLKVEISESLQVGAIIAKLPTSWNDYKKKLLHTTESFTTDQILKHLRIEEDTRNLQKKQIESDVKVNALSEKNSQNFSGSKRKSPDASTSKDKKKNRICYKCGKKGHYKRECKADSNKKQKKDNAKNANLVEQDVAEIVAMISHWNIGMISELHVAAATKSCDWWYDSGATVHVCNDKSQFKTYEEVPDGHKVLMGNHDTAKVIGIGSVDLQFTSGKKLILANVLHVPEIRKNLVSADALNKKGLKAVIESNKLIFSLNGVFVGKGYSCDGMFKLCINKNNVSVYIVDASYSLWHGRLAHTNHKTLQFMSKHGLISFKDNVEKRCETCIQAKMTRLPFPKAERNNELLDLVHSDKINLFKMKDLGEVDTILGIKVKRHSGGYSLSQSHYVEKVLNKYQHLKIKEVSTPYDPNFKLFENSGKPIAQLEYASAIGSLMYATHCTRPDISYAVCRLARYTKNPGIEHWKAIGRVLRYLKRTKDLELSYNKFPVVLEGYSDASWVTSVCDKVSTSGWIFMLGGGAVSWASKKQTVITHSTMEAEFVALAAACKEAEWLRNLLLDIELWPNPMPAISLHCDSEATMSRALNRIYNGKSRHISLRHEYVRQLLNDGIVTVVYVRSFNNLADPFTKALSRDVVKATSLGMGLKPIV</sequence>
<dbReference type="SUPFAM" id="SSF57756">
    <property type="entry name" value="Retrovirus zinc finger-like domains"/>
    <property type="match status" value="1"/>
</dbReference>
<evidence type="ECO:0000313" key="5">
    <source>
        <dbReference type="RefSeq" id="XP_071912380.1"/>
    </source>
</evidence>
<proteinExistence type="predicted"/>
<dbReference type="Proteomes" id="UP001652660">
    <property type="component" value="Chromosome 6e"/>
</dbReference>
<evidence type="ECO:0000256" key="1">
    <source>
        <dbReference type="PROSITE-ProRule" id="PRU00047"/>
    </source>
</evidence>
<keyword evidence="1" id="KW-0479">Metal-binding</keyword>
<dbReference type="InterPro" id="IPR001878">
    <property type="entry name" value="Znf_CCHC"/>
</dbReference>
<dbReference type="Pfam" id="PF14223">
    <property type="entry name" value="Retrotran_gag_2"/>
    <property type="match status" value="1"/>
</dbReference>
<evidence type="ECO:0000259" key="3">
    <source>
        <dbReference type="PROSITE" id="PS50158"/>
    </source>
</evidence>
<evidence type="ECO:0000313" key="4">
    <source>
        <dbReference type="Proteomes" id="UP001652660"/>
    </source>
</evidence>
<dbReference type="RefSeq" id="XP_071912380.1">
    <property type="nucleotide sequence ID" value="XM_072056279.1"/>
</dbReference>